<dbReference type="PROSITE" id="PS50002">
    <property type="entry name" value="SH3"/>
    <property type="match status" value="1"/>
</dbReference>
<keyword evidence="1" id="KW-0728">SH3 domain</keyword>
<dbReference type="PRINTS" id="PR00499">
    <property type="entry name" value="P67PHOX"/>
</dbReference>
<dbReference type="Gene3D" id="2.30.30.40">
    <property type="entry name" value="SH3 Domains"/>
    <property type="match status" value="1"/>
</dbReference>
<dbReference type="SUPFAM" id="SSF50044">
    <property type="entry name" value="SH3-domain"/>
    <property type="match status" value="1"/>
</dbReference>
<dbReference type="Proteomes" id="UP001152795">
    <property type="component" value="Unassembled WGS sequence"/>
</dbReference>
<proteinExistence type="predicted"/>
<dbReference type="FunFam" id="2.30.30.40:FF:000072">
    <property type="entry name" value="Unconventional Myosin IB"/>
    <property type="match status" value="1"/>
</dbReference>
<protein>
    <submittedName>
        <fullName evidence="3">Unconventional myosin-Ie, partial</fullName>
    </submittedName>
</protein>
<evidence type="ECO:0000256" key="1">
    <source>
        <dbReference type="ARBA" id="ARBA00022443"/>
    </source>
</evidence>
<gene>
    <name evidence="3" type="ORF">PACLA_8A021341</name>
</gene>
<evidence type="ECO:0000256" key="2">
    <source>
        <dbReference type="SAM" id="MobiDB-lite"/>
    </source>
</evidence>
<evidence type="ECO:0000313" key="4">
    <source>
        <dbReference type="Proteomes" id="UP001152795"/>
    </source>
</evidence>
<sequence>LNEKDLKKDNTNRHHNGLNNNHSRISRNISGKIVNTKRPPAPGRPKPGLPPRPSLPKCRTLYAYDAQDTEELSFNAGEVVDILKEEDSGWWTGRLRGKEGLFPYNYVEKI</sequence>
<dbReference type="SMART" id="SM00326">
    <property type="entry name" value="SH3"/>
    <property type="match status" value="1"/>
</dbReference>
<dbReference type="EMBL" id="CACRXK020018000">
    <property type="protein sequence ID" value="CAB4031943.1"/>
    <property type="molecule type" value="Genomic_DNA"/>
</dbReference>
<reference evidence="3" key="1">
    <citation type="submission" date="2020-04" db="EMBL/GenBank/DDBJ databases">
        <authorList>
            <person name="Alioto T."/>
            <person name="Alioto T."/>
            <person name="Gomez Garrido J."/>
        </authorList>
    </citation>
    <scope>NUCLEOTIDE SEQUENCE</scope>
    <source>
        <strain evidence="3">A484AB</strain>
    </source>
</reference>
<dbReference type="AlphaFoldDB" id="A0A7D9LDY7"/>
<dbReference type="InterPro" id="IPR050384">
    <property type="entry name" value="Endophilin_SH3RF"/>
</dbReference>
<feature type="compositionally biased region" description="Pro residues" evidence="2">
    <location>
        <begin position="39"/>
        <end position="54"/>
    </location>
</feature>
<dbReference type="Pfam" id="PF00018">
    <property type="entry name" value="SH3_1"/>
    <property type="match status" value="1"/>
</dbReference>
<dbReference type="InterPro" id="IPR036028">
    <property type="entry name" value="SH3-like_dom_sf"/>
</dbReference>
<name>A0A7D9LDY7_PARCT</name>
<feature type="non-terminal residue" evidence="3">
    <location>
        <position position="1"/>
    </location>
</feature>
<dbReference type="OrthoDB" id="446293at2759"/>
<feature type="region of interest" description="Disordered" evidence="2">
    <location>
        <begin position="1"/>
        <end position="56"/>
    </location>
</feature>
<comment type="caution">
    <text evidence="3">The sequence shown here is derived from an EMBL/GenBank/DDBJ whole genome shotgun (WGS) entry which is preliminary data.</text>
</comment>
<dbReference type="PRINTS" id="PR00452">
    <property type="entry name" value="SH3DOMAIN"/>
</dbReference>
<dbReference type="InterPro" id="IPR001452">
    <property type="entry name" value="SH3_domain"/>
</dbReference>
<dbReference type="PANTHER" id="PTHR14167">
    <property type="entry name" value="SH3 DOMAIN-CONTAINING"/>
    <property type="match status" value="1"/>
</dbReference>
<evidence type="ECO:0000313" key="3">
    <source>
        <dbReference type="EMBL" id="CAB4031943.1"/>
    </source>
</evidence>
<keyword evidence="4" id="KW-1185">Reference proteome</keyword>
<organism evidence="3 4">
    <name type="scientific">Paramuricea clavata</name>
    <name type="common">Red gorgonian</name>
    <name type="synonym">Violescent sea-whip</name>
    <dbReference type="NCBI Taxonomy" id="317549"/>
    <lineage>
        <taxon>Eukaryota</taxon>
        <taxon>Metazoa</taxon>
        <taxon>Cnidaria</taxon>
        <taxon>Anthozoa</taxon>
        <taxon>Octocorallia</taxon>
        <taxon>Malacalcyonacea</taxon>
        <taxon>Plexauridae</taxon>
        <taxon>Paramuricea</taxon>
    </lineage>
</organism>
<accession>A0A7D9LDY7</accession>
<feature type="compositionally biased region" description="Basic and acidic residues" evidence="2">
    <location>
        <begin position="1"/>
        <end position="12"/>
    </location>
</feature>
<feature type="compositionally biased region" description="Low complexity" evidence="2">
    <location>
        <begin position="17"/>
        <end position="30"/>
    </location>
</feature>